<proteinExistence type="predicted"/>
<gene>
    <name evidence="1" type="ORF">PL8927_550063</name>
</gene>
<dbReference type="Proteomes" id="UP000184550">
    <property type="component" value="Unassembled WGS sequence"/>
</dbReference>
<evidence type="ECO:0000313" key="1">
    <source>
        <dbReference type="EMBL" id="VXD16677.1"/>
    </source>
</evidence>
<organism evidence="1 2">
    <name type="scientific">Planktothrix serta PCC 8927</name>
    <dbReference type="NCBI Taxonomy" id="671068"/>
    <lineage>
        <taxon>Bacteria</taxon>
        <taxon>Bacillati</taxon>
        <taxon>Cyanobacteriota</taxon>
        <taxon>Cyanophyceae</taxon>
        <taxon>Oscillatoriophycideae</taxon>
        <taxon>Oscillatoriales</taxon>
        <taxon>Microcoleaceae</taxon>
        <taxon>Planktothrix</taxon>
    </lineage>
</organism>
<dbReference type="EMBL" id="CZCU02000130">
    <property type="protein sequence ID" value="VXD16677.1"/>
    <property type="molecule type" value="Genomic_DNA"/>
</dbReference>
<name>A0A7Z9BNE5_9CYAN</name>
<accession>A0A7Z9BNE5</accession>
<evidence type="ECO:0000313" key="2">
    <source>
        <dbReference type="Proteomes" id="UP000184550"/>
    </source>
</evidence>
<dbReference type="AlphaFoldDB" id="A0A7Z9BNE5"/>
<protein>
    <submittedName>
        <fullName evidence="1">Uncharacterized protein</fullName>
    </submittedName>
</protein>
<reference evidence="1" key="1">
    <citation type="submission" date="2019-10" db="EMBL/GenBank/DDBJ databases">
        <authorList>
            <consortium name="Genoscope - CEA"/>
            <person name="William W."/>
        </authorList>
    </citation>
    <scope>NUCLEOTIDE SEQUENCE [LARGE SCALE GENOMIC DNA]</scope>
    <source>
        <strain evidence="1">BBR_PRJEB10992</strain>
    </source>
</reference>
<sequence>MTAVRYSCELPTLTRRELWAFSDGYLYIGSQMMICGRDGGLYTLG</sequence>
<dbReference type="RefSeq" id="WP_156093151.1">
    <property type="nucleotide sequence ID" value="NZ_LR734865.1"/>
</dbReference>
<keyword evidence="2" id="KW-1185">Reference proteome</keyword>
<comment type="caution">
    <text evidence="1">The sequence shown here is derived from an EMBL/GenBank/DDBJ whole genome shotgun (WGS) entry which is preliminary data.</text>
</comment>